<comment type="cofactor">
    <cofactor evidence="1">
        <name>Mg(2+)</name>
        <dbReference type="ChEBI" id="CHEBI:18420"/>
    </cofactor>
</comment>
<gene>
    <name evidence="6" type="ORF">LKD45_06705</name>
</gene>
<dbReference type="GO" id="GO:0019213">
    <property type="term" value="F:deacetylase activity"/>
    <property type="evidence" value="ECO:0007669"/>
    <property type="project" value="TreeGrafter"/>
</dbReference>
<keyword evidence="5" id="KW-0119">Carbohydrate metabolism</keyword>
<proteinExistence type="predicted"/>
<evidence type="ECO:0000256" key="3">
    <source>
        <dbReference type="ARBA" id="ARBA00022801"/>
    </source>
</evidence>
<keyword evidence="2" id="KW-0479">Metal-binding</keyword>
<evidence type="ECO:0000256" key="4">
    <source>
        <dbReference type="ARBA" id="ARBA00022842"/>
    </source>
</evidence>
<dbReference type="SUPFAM" id="SSF88713">
    <property type="entry name" value="Glycoside hydrolase/deacetylase"/>
    <property type="match status" value="1"/>
</dbReference>
<reference evidence="6 7" key="1">
    <citation type="submission" date="2021-10" db="EMBL/GenBank/DDBJ databases">
        <title>Anaerobic single-cell dispensing facilitates the cultivation of human gut bacteria.</title>
        <authorList>
            <person name="Afrizal A."/>
        </authorList>
    </citation>
    <scope>NUCLEOTIDE SEQUENCE [LARGE SCALE GENOMIC DNA]</scope>
    <source>
        <strain evidence="6 7">CLA-AA-H244</strain>
    </source>
</reference>
<dbReference type="PANTHER" id="PTHR31609:SF1">
    <property type="entry name" value="CARBOHYDRATE DEACETYLASE"/>
    <property type="match status" value="1"/>
</dbReference>
<name>A0AAE3DMF0_9FIRM</name>
<dbReference type="InterPro" id="IPR006879">
    <property type="entry name" value="YdjC-like"/>
</dbReference>
<evidence type="ECO:0000256" key="5">
    <source>
        <dbReference type="ARBA" id="ARBA00023277"/>
    </source>
</evidence>
<evidence type="ECO:0000313" key="6">
    <source>
        <dbReference type="EMBL" id="MCC2167387.1"/>
    </source>
</evidence>
<evidence type="ECO:0000313" key="7">
    <source>
        <dbReference type="Proteomes" id="UP001199355"/>
    </source>
</evidence>
<dbReference type="Pfam" id="PF04794">
    <property type="entry name" value="YdjC"/>
    <property type="match status" value="1"/>
</dbReference>
<dbReference type="EMBL" id="JAJEQF010000013">
    <property type="protein sequence ID" value="MCC2167387.1"/>
    <property type="molecule type" value="Genomic_DNA"/>
</dbReference>
<dbReference type="RefSeq" id="WP_308728088.1">
    <property type="nucleotide sequence ID" value="NZ_JAJEQF010000013.1"/>
</dbReference>
<dbReference type="InterPro" id="IPR011330">
    <property type="entry name" value="Glyco_hydro/deAcase_b/a-brl"/>
</dbReference>
<comment type="caution">
    <text evidence="6">The sequence shown here is derived from an EMBL/GenBank/DDBJ whole genome shotgun (WGS) entry which is preliminary data.</text>
</comment>
<protein>
    <submittedName>
        <fullName evidence="6">ChbG/HpnK family deacetylase</fullName>
    </submittedName>
</protein>
<dbReference type="AlphaFoldDB" id="A0AAE3DMF0"/>
<dbReference type="GO" id="GO:0016787">
    <property type="term" value="F:hydrolase activity"/>
    <property type="evidence" value="ECO:0007669"/>
    <property type="project" value="UniProtKB-KW"/>
</dbReference>
<keyword evidence="3" id="KW-0378">Hydrolase</keyword>
<sequence length="304" mass="35317">MSVRIDIHADDFGESVHASRDILECLKDGKLNSISVLANMSCFEECVRLYREAQEEFPWQPAISVHVNLMEGSCLSDPKGLPDLVDEKGHFQISWEKLFFVSYLPSRNRFKKQLKKEIELQIKAVAGVFSELNLQELRIDSHQHTHMIPVVAEALFEVLEEQGWKASYIRDAKEPFFVFLKKTSLYKTYRPVNFVKNILLNYCSALLQKRFQNAGMKPMYLWGLIMSGHMDEERIRQLLPNMEKKAEHNGRMLEILFHPGQVLREEISDEFSQEDAIAFHVSPDRSVEKQAVYALDLAQKVRKR</sequence>
<dbReference type="PANTHER" id="PTHR31609">
    <property type="entry name" value="YDJC DEACETYLASE FAMILY MEMBER"/>
    <property type="match status" value="1"/>
</dbReference>
<dbReference type="GO" id="GO:0046872">
    <property type="term" value="F:metal ion binding"/>
    <property type="evidence" value="ECO:0007669"/>
    <property type="project" value="UniProtKB-KW"/>
</dbReference>
<evidence type="ECO:0000256" key="2">
    <source>
        <dbReference type="ARBA" id="ARBA00022723"/>
    </source>
</evidence>
<evidence type="ECO:0000256" key="1">
    <source>
        <dbReference type="ARBA" id="ARBA00001946"/>
    </source>
</evidence>
<keyword evidence="7" id="KW-1185">Reference proteome</keyword>
<dbReference type="Proteomes" id="UP001199355">
    <property type="component" value="Unassembled WGS sequence"/>
</dbReference>
<organism evidence="6 7">
    <name type="scientific">Gallintestinimicrobium propionicum</name>
    <dbReference type="NCBI Taxonomy" id="2981770"/>
    <lineage>
        <taxon>Bacteria</taxon>
        <taxon>Bacillati</taxon>
        <taxon>Bacillota</taxon>
        <taxon>Clostridia</taxon>
        <taxon>Lachnospirales</taxon>
        <taxon>Lachnospiraceae</taxon>
        <taxon>Gallintestinimicrobium</taxon>
    </lineage>
</organism>
<accession>A0AAE3DMF0</accession>
<dbReference type="GO" id="GO:0005975">
    <property type="term" value="P:carbohydrate metabolic process"/>
    <property type="evidence" value="ECO:0007669"/>
    <property type="project" value="InterPro"/>
</dbReference>
<keyword evidence="4" id="KW-0460">Magnesium</keyword>
<dbReference type="Gene3D" id="3.20.20.370">
    <property type="entry name" value="Glycoside hydrolase/deacetylase"/>
    <property type="match status" value="1"/>
</dbReference>